<reference evidence="2 3" key="1">
    <citation type="submission" date="2024-09" db="EMBL/GenBank/DDBJ databases">
        <authorList>
            <person name="Sun Q."/>
            <person name="Mori K."/>
        </authorList>
    </citation>
    <scope>NUCLEOTIDE SEQUENCE [LARGE SCALE GENOMIC DNA]</scope>
    <source>
        <strain evidence="2 3">JCM 14321</strain>
    </source>
</reference>
<protein>
    <submittedName>
        <fullName evidence="2">Uncharacterized protein</fullName>
    </submittedName>
</protein>
<proteinExistence type="predicted"/>
<feature type="signal peptide" evidence="1">
    <location>
        <begin position="1"/>
        <end position="22"/>
    </location>
</feature>
<organism evidence="2 3">
    <name type="scientific">Agromyces lapidis</name>
    <dbReference type="NCBI Taxonomy" id="279574"/>
    <lineage>
        <taxon>Bacteria</taxon>
        <taxon>Bacillati</taxon>
        <taxon>Actinomycetota</taxon>
        <taxon>Actinomycetes</taxon>
        <taxon>Micrococcales</taxon>
        <taxon>Microbacteriaceae</taxon>
        <taxon>Agromyces</taxon>
    </lineage>
</organism>
<dbReference type="PROSITE" id="PS51318">
    <property type="entry name" value="TAT"/>
    <property type="match status" value="1"/>
</dbReference>
<dbReference type="Proteomes" id="UP001589667">
    <property type="component" value="Unassembled WGS sequence"/>
</dbReference>
<dbReference type="RefSeq" id="WP_157422346.1">
    <property type="nucleotide sequence ID" value="NZ_BAAANI010000002.1"/>
</dbReference>
<accession>A0ABV5SRK6</accession>
<evidence type="ECO:0000256" key="1">
    <source>
        <dbReference type="SAM" id="SignalP"/>
    </source>
</evidence>
<keyword evidence="3" id="KW-1185">Reference proteome</keyword>
<comment type="caution">
    <text evidence="2">The sequence shown here is derived from an EMBL/GenBank/DDBJ whole genome shotgun (WGS) entry which is preliminary data.</text>
</comment>
<dbReference type="PROSITE" id="PS51257">
    <property type="entry name" value="PROKAR_LIPOPROTEIN"/>
    <property type="match status" value="1"/>
</dbReference>
<name>A0ABV5SRK6_9MICO</name>
<dbReference type="EMBL" id="JBHMBL010000002">
    <property type="protein sequence ID" value="MFB9642974.1"/>
    <property type="molecule type" value="Genomic_DNA"/>
</dbReference>
<evidence type="ECO:0000313" key="3">
    <source>
        <dbReference type="Proteomes" id="UP001589667"/>
    </source>
</evidence>
<keyword evidence="1" id="KW-0732">Signal</keyword>
<evidence type="ECO:0000313" key="2">
    <source>
        <dbReference type="EMBL" id="MFB9642974.1"/>
    </source>
</evidence>
<sequence length="325" mass="36403">MSVRRPVLGFTALAAVAVLALAGCAGGPAGGAEKLSYEDSPLTKYLEPINGSWDEERMIAEQKKAEELKAECMAEEGFEYTPVDQSQNMGFMDEDEMAERDTEEWVAANGWGFVQTQEEMDAQQEEAEEFVDPNQPYIESLSPTEQEAYYATLYGAPPAEEEMNEDGSYEWNWETAGCDGAAQHEIQGENYWEDEEFTDLTEAMGALWEGLAKQPDMLALDEKWSACMADAEYPDLKTRSDAQTSIMDEQNAFYEGENAEGPSEEQLAELKQKEIDIAVADFRCAKKLDYQNTQLKAQFVLEEQFIEDNKSELDALLAAYSKGDE</sequence>
<feature type="chain" id="PRO_5046201228" evidence="1">
    <location>
        <begin position="23"/>
        <end position="325"/>
    </location>
</feature>
<dbReference type="InterPro" id="IPR006311">
    <property type="entry name" value="TAT_signal"/>
</dbReference>
<gene>
    <name evidence="2" type="ORF">ACFFQV_11800</name>
</gene>